<comment type="caution">
    <text evidence="1">The sequence shown here is derived from an EMBL/GenBank/DDBJ whole genome shotgun (WGS) entry which is preliminary data.</text>
</comment>
<proteinExistence type="predicted"/>
<reference evidence="1" key="1">
    <citation type="submission" date="2019-04" db="EMBL/GenBank/DDBJ databases">
        <title>Microbes associate with the intestines of laboratory mice.</title>
        <authorList>
            <person name="Navarre W."/>
            <person name="Wong E."/>
            <person name="Huang K."/>
            <person name="Tropini C."/>
            <person name="Ng K."/>
            <person name="Yu B."/>
        </authorList>
    </citation>
    <scope>NUCLEOTIDE SEQUENCE</scope>
    <source>
        <strain evidence="1">NM01_1-7b</strain>
    </source>
</reference>
<protein>
    <submittedName>
        <fullName evidence="1">Uncharacterized protein</fullName>
    </submittedName>
</protein>
<evidence type="ECO:0000313" key="2">
    <source>
        <dbReference type="Proteomes" id="UP000304953"/>
    </source>
</evidence>
<dbReference type="Proteomes" id="UP000304953">
    <property type="component" value="Unassembled WGS sequence"/>
</dbReference>
<gene>
    <name evidence="1" type="ORF">E5329_03690</name>
</gene>
<keyword evidence="2" id="KW-1185">Reference proteome</keyword>
<name>A0AC61S1E2_9FIRM</name>
<accession>A0AC61S1E2</accession>
<dbReference type="EMBL" id="SRYA01000005">
    <property type="protein sequence ID" value="TGY97718.1"/>
    <property type="molecule type" value="Genomic_DNA"/>
</dbReference>
<organism evidence="1 2">
    <name type="scientific">Petralouisia muris</name>
    <dbReference type="NCBI Taxonomy" id="3032872"/>
    <lineage>
        <taxon>Bacteria</taxon>
        <taxon>Bacillati</taxon>
        <taxon>Bacillota</taxon>
        <taxon>Clostridia</taxon>
        <taxon>Lachnospirales</taxon>
        <taxon>Lachnospiraceae</taxon>
        <taxon>Petralouisia</taxon>
    </lineage>
</organism>
<sequence>MRVRRVGSVTCGILMILFGILFLVHMFYPSLSLEVIMKLWPLILIALGAEMLAKNIKKDEEKEILKYDKGAIFLVFLLTCFAAGMGLLEYCMTYYAQYGVIYY</sequence>
<evidence type="ECO:0000313" key="1">
    <source>
        <dbReference type="EMBL" id="TGY97718.1"/>
    </source>
</evidence>